<dbReference type="STRING" id="1007099.SAMN05216287_2985"/>
<protein>
    <submittedName>
        <fullName evidence="4">Response regulator receiver domain-containing protein</fullName>
    </submittedName>
</protein>
<evidence type="ECO:0000313" key="5">
    <source>
        <dbReference type="Proteomes" id="UP000243778"/>
    </source>
</evidence>
<dbReference type="EMBL" id="FNNU01000004">
    <property type="protein sequence ID" value="SDX45853.1"/>
    <property type="molecule type" value="Genomic_DNA"/>
</dbReference>
<reference evidence="5" key="1">
    <citation type="submission" date="2016-10" db="EMBL/GenBank/DDBJ databases">
        <authorList>
            <person name="Varghese N."/>
            <person name="Submissions S."/>
        </authorList>
    </citation>
    <scope>NUCLEOTIDE SEQUENCE [LARGE SCALE GENOMIC DNA]</scope>
    <source>
        <strain evidence="5">NRRL B-59562</strain>
    </source>
</reference>
<evidence type="ECO:0000256" key="1">
    <source>
        <dbReference type="ARBA" id="ARBA00022553"/>
    </source>
</evidence>
<sequence length="127" mass="13903">MSVLPKSILVVDDEPSILSLLVEHLEGSGYEAFGAETAQQAIALLDGHHSVDLLISDFRLNDGMNGLMVAEAALRSLPDIKVLFISGHPYEVWEAESFKQMNALLLGKPFMLDQLDHSIDELLAVSE</sequence>
<dbReference type="Gene3D" id="3.40.50.2300">
    <property type="match status" value="1"/>
</dbReference>
<dbReference type="InterPro" id="IPR011006">
    <property type="entry name" value="CheY-like_superfamily"/>
</dbReference>
<gene>
    <name evidence="4" type="ORF">SAMN05216287_2985</name>
</gene>
<accession>A0A1H3BVC6</accession>
<dbReference type="OrthoDB" id="9784719at2"/>
<evidence type="ECO:0000256" key="2">
    <source>
        <dbReference type="PROSITE-ProRule" id="PRU00169"/>
    </source>
</evidence>
<organism evidence="4 5">
    <name type="scientific">Pseudomonas kuykendallii</name>
    <dbReference type="NCBI Taxonomy" id="1007099"/>
    <lineage>
        <taxon>Bacteria</taxon>
        <taxon>Pseudomonadati</taxon>
        <taxon>Pseudomonadota</taxon>
        <taxon>Gammaproteobacteria</taxon>
        <taxon>Pseudomonadales</taxon>
        <taxon>Pseudomonadaceae</taxon>
        <taxon>Pseudomonas</taxon>
    </lineage>
</organism>
<evidence type="ECO:0000313" key="4">
    <source>
        <dbReference type="EMBL" id="SDX45853.1"/>
    </source>
</evidence>
<dbReference type="GO" id="GO:0000160">
    <property type="term" value="P:phosphorelay signal transduction system"/>
    <property type="evidence" value="ECO:0007669"/>
    <property type="project" value="InterPro"/>
</dbReference>
<dbReference type="PANTHER" id="PTHR44591:SF3">
    <property type="entry name" value="RESPONSE REGULATORY DOMAIN-CONTAINING PROTEIN"/>
    <property type="match status" value="1"/>
</dbReference>
<dbReference type="InterPro" id="IPR001789">
    <property type="entry name" value="Sig_transdc_resp-reg_receiver"/>
</dbReference>
<dbReference type="Proteomes" id="UP000243778">
    <property type="component" value="Unassembled WGS sequence"/>
</dbReference>
<proteinExistence type="predicted"/>
<evidence type="ECO:0000259" key="3">
    <source>
        <dbReference type="PROSITE" id="PS50110"/>
    </source>
</evidence>
<feature type="modified residue" description="4-aspartylphosphate" evidence="2">
    <location>
        <position position="57"/>
    </location>
</feature>
<dbReference type="InterPro" id="IPR050595">
    <property type="entry name" value="Bact_response_regulator"/>
</dbReference>
<keyword evidence="5" id="KW-1185">Reference proteome</keyword>
<dbReference type="PROSITE" id="PS50110">
    <property type="entry name" value="RESPONSE_REGULATORY"/>
    <property type="match status" value="1"/>
</dbReference>
<dbReference type="PANTHER" id="PTHR44591">
    <property type="entry name" value="STRESS RESPONSE REGULATOR PROTEIN 1"/>
    <property type="match status" value="1"/>
</dbReference>
<feature type="domain" description="Response regulatory" evidence="3">
    <location>
        <begin position="7"/>
        <end position="123"/>
    </location>
</feature>
<dbReference type="AlphaFoldDB" id="A0A1H3BVC6"/>
<dbReference type="SUPFAM" id="SSF52172">
    <property type="entry name" value="CheY-like"/>
    <property type="match status" value="1"/>
</dbReference>
<dbReference type="SMART" id="SM00448">
    <property type="entry name" value="REC"/>
    <property type="match status" value="1"/>
</dbReference>
<dbReference type="Pfam" id="PF00072">
    <property type="entry name" value="Response_reg"/>
    <property type="match status" value="1"/>
</dbReference>
<keyword evidence="1 2" id="KW-0597">Phosphoprotein</keyword>
<name>A0A1H3BVC6_9PSED</name>